<evidence type="ECO:0000313" key="3">
    <source>
        <dbReference type="EMBL" id="SDR26682.1"/>
    </source>
</evidence>
<dbReference type="InterPro" id="IPR029063">
    <property type="entry name" value="SAM-dependent_MTases_sf"/>
</dbReference>
<dbReference type="Gene3D" id="3.40.50.150">
    <property type="entry name" value="Vaccinia Virus protein VP39"/>
    <property type="match status" value="1"/>
</dbReference>
<feature type="region of interest" description="Disordered" evidence="1">
    <location>
        <begin position="1"/>
        <end position="29"/>
    </location>
</feature>
<feature type="compositionally biased region" description="Basic and acidic residues" evidence="1">
    <location>
        <begin position="10"/>
        <end position="20"/>
    </location>
</feature>
<reference evidence="4" key="1">
    <citation type="submission" date="2016-10" db="EMBL/GenBank/DDBJ databases">
        <authorList>
            <person name="Varghese N."/>
            <person name="Submissions S."/>
        </authorList>
    </citation>
    <scope>NUCLEOTIDE SEQUENCE [LARGE SCALE GENOMIC DNA]</scope>
    <source>
        <strain evidence="4">DSM 44142</strain>
    </source>
</reference>
<accession>A0A1H1HMN7</accession>
<dbReference type="Proteomes" id="UP000183053">
    <property type="component" value="Unassembled WGS sequence"/>
</dbReference>
<evidence type="ECO:0000313" key="4">
    <source>
        <dbReference type="Proteomes" id="UP000183053"/>
    </source>
</evidence>
<proteinExistence type="predicted"/>
<gene>
    <name evidence="3" type="ORF">SAMN04489765_4378</name>
</gene>
<name>A0A1H1HMN7_9ACTN</name>
<dbReference type="GO" id="GO:0032259">
    <property type="term" value="P:methylation"/>
    <property type="evidence" value="ECO:0007669"/>
    <property type="project" value="UniProtKB-KW"/>
</dbReference>
<dbReference type="RefSeq" id="WP_068564062.1">
    <property type="nucleotide sequence ID" value="NZ_FNLF01000002.1"/>
</dbReference>
<dbReference type="STRING" id="47312.SAMN04489765_4378"/>
<dbReference type="PANTHER" id="PTHR42912:SF80">
    <property type="entry name" value="METHYLTRANSFERASE DOMAIN-CONTAINING PROTEIN"/>
    <property type="match status" value="1"/>
</dbReference>
<dbReference type="PANTHER" id="PTHR42912">
    <property type="entry name" value="METHYLTRANSFERASE"/>
    <property type="match status" value="1"/>
</dbReference>
<keyword evidence="3" id="KW-0489">Methyltransferase</keyword>
<organism evidence="3 4">
    <name type="scientific">Tsukamurella pulmonis</name>
    <dbReference type="NCBI Taxonomy" id="47312"/>
    <lineage>
        <taxon>Bacteria</taxon>
        <taxon>Bacillati</taxon>
        <taxon>Actinomycetota</taxon>
        <taxon>Actinomycetes</taxon>
        <taxon>Mycobacteriales</taxon>
        <taxon>Tsukamurellaceae</taxon>
        <taxon>Tsukamurella</taxon>
    </lineage>
</organism>
<feature type="domain" description="Methyltransferase" evidence="2">
    <location>
        <begin position="76"/>
        <end position="171"/>
    </location>
</feature>
<keyword evidence="4" id="KW-1185">Reference proteome</keyword>
<dbReference type="SUPFAM" id="SSF53335">
    <property type="entry name" value="S-adenosyl-L-methionine-dependent methyltransferases"/>
    <property type="match status" value="1"/>
</dbReference>
<dbReference type="Pfam" id="PF13649">
    <property type="entry name" value="Methyltransf_25"/>
    <property type="match status" value="1"/>
</dbReference>
<evidence type="ECO:0000259" key="2">
    <source>
        <dbReference type="Pfam" id="PF13649"/>
    </source>
</evidence>
<sequence>MSTPDATPDGIDRTDQEREAGAIGPLSPAELAHGEKQLRGAKQWDDRYRATELVWGTPPDPWIVEQVTVLPPGRALDVGAGEGRHALWLATRAWDVTAIDYSRVGLDKAATVAARSPRTVRARLHWTPLDVTVDEIPDQPYDLAVWAYLHPDPEDRAAAIAKVAHALAPGGLLLLLAHEKADSHPGLPTFGAAELSAALPEDMVVEHVEWRESDPYHGTGTDLAVRARRRRNEALAP</sequence>
<dbReference type="AlphaFoldDB" id="A0A1H1HMN7"/>
<dbReference type="InterPro" id="IPR050508">
    <property type="entry name" value="Methyltransf_Superfamily"/>
</dbReference>
<dbReference type="OrthoDB" id="9786503at2"/>
<protein>
    <submittedName>
        <fullName evidence="3">Methyltransferase domain-containing protein</fullName>
    </submittedName>
</protein>
<dbReference type="GO" id="GO:0008168">
    <property type="term" value="F:methyltransferase activity"/>
    <property type="evidence" value="ECO:0007669"/>
    <property type="project" value="UniProtKB-KW"/>
</dbReference>
<evidence type="ECO:0000256" key="1">
    <source>
        <dbReference type="SAM" id="MobiDB-lite"/>
    </source>
</evidence>
<dbReference type="InterPro" id="IPR041698">
    <property type="entry name" value="Methyltransf_25"/>
</dbReference>
<keyword evidence="3" id="KW-0808">Transferase</keyword>
<dbReference type="EMBL" id="FNLF01000002">
    <property type="protein sequence ID" value="SDR26682.1"/>
    <property type="molecule type" value="Genomic_DNA"/>
</dbReference>